<dbReference type="PANTHER" id="PTHR43244:SF1">
    <property type="entry name" value="5,10-METHYLENETETRAHYDROMETHANOPTERIN REDUCTASE"/>
    <property type="match status" value="1"/>
</dbReference>
<dbReference type="InterPro" id="IPR011251">
    <property type="entry name" value="Luciferase-like_dom"/>
</dbReference>
<dbReference type="RefSeq" id="WP_210032375.1">
    <property type="nucleotide sequence ID" value="NZ_JAGINU010000001.1"/>
</dbReference>
<evidence type="ECO:0000313" key="3">
    <source>
        <dbReference type="EMBL" id="MBP2369806.1"/>
    </source>
</evidence>
<proteinExistence type="predicted"/>
<dbReference type="Pfam" id="PF00296">
    <property type="entry name" value="Bac_luciferase"/>
    <property type="match status" value="1"/>
</dbReference>
<evidence type="ECO:0000313" key="4">
    <source>
        <dbReference type="Proteomes" id="UP001519295"/>
    </source>
</evidence>
<keyword evidence="4" id="KW-1185">Reference proteome</keyword>
<dbReference type="InterPro" id="IPR022378">
    <property type="entry name" value="F420_OxRdatse_MSMEG2249_pred"/>
</dbReference>
<dbReference type="InterPro" id="IPR036661">
    <property type="entry name" value="Luciferase-like_sf"/>
</dbReference>
<dbReference type="NCBIfam" id="TIGR03857">
    <property type="entry name" value="F420_MSMEG_2249"/>
    <property type="match status" value="1"/>
</dbReference>
<dbReference type="SUPFAM" id="SSF51679">
    <property type="entry name" value="Bacterial luciferase-like"/>
    <property type="match status" value="1"/>
</dbReference>
<organism evidence="3 4">
    <name type="scientific">Pseudonocardia parietis</name>
    <dbReference type="NCBI Taxonomy" id="570936"/>
    <lineage>
        <taxon>Bacteria</taxon>
        <taxon>Bacillati</taxon>
        <taxon>Actinomycetota</taxon>
        <taxon>Actinomycetes</taxon>
        <taxon>Pseudonocardiales</taxon>
        <taxon>Pseudonocardiaceae</taxon>
        <taxon>Pseudonocardia</taxon>
    </lineage>
</organism>
<dbReference type="Gene3D" id="3.20.20.30">
    <property type="entry name" value="Luciferase-like domain"/>
    <property type="match status" value="1"/>
</dbReference>
<dbReference type="CDD" id="cd01097">
    <property type="entry name" value="Tetrahydromethanopterin_reductase"/>
    <property type="match status" value="1"/>
</dbReference>
<keyword evidence="1" id="KW-0560">Oxidoreductase</keyword>
<evidence type="ECO:0000259" key="2">
    <source>
        <dbReference type="Pfam" id="PF00296"/>
    </source>
</evidence>
<protein>
    <submittedName>
        <fullName evidence="3">F420-dependent oxidoreductase</fullName>
    </submittedName>
</protein>
<sequence length="350" mass="36466">MSTSGTVLDSMGAYVLPGRVPDPRAAVGQARAAEHLGLGSVWLSERWGTKDLGVLVGAIGQATEHVRIGSGITHFGVRHPLTLASTAMTAQALTGGRFVLGVGRSVAATWRSVGLPAVTNAVLVDTADIVRRLCRGEKVSYDGPAGSFPKMRLGDLPDAPPPAIVLAAIGPKSLELAGRHFDGVLLHPFLTPEAVGRSAERVRKAAVDAGRDPSAVRVYATVVSAPDLTAEEEGAVVAARAVTYFQIPGFGENLVSVNGWDAAPLDTLRAHPMFSGIRGAADHHYTRHQLVDVARELIPRAWIESSAAVGTAGACAAQLRAYLAAGADEIALHGATPELLGPMLQHVTHP</sequence>
<accession>A0ABS4W1A5</accession>
<gene>
    <name evidence="3" type="ORF">JOF36_005502</name>
</gene>
<dbReference type="Proteomes" id="UP001519295">
    <property type="component" value="Unassembled WGS sequence"/>
</dbReference>
<dbReference type="PANTHER" id="PTHR43244">
    <property type="match status" value="1"/>
</dbReference>
<feature type="domain" description="Luciferase-like" evidence="2">
    <location>
        <begin position="19"/>
        <end position="328"/>
    </location>
</feature>
<reference evidence="3 4" key="1">
    <citation type="submission" date="2021-03" db="EMBL/GenBank/DDBJ databases">
        <title>Sequencing the genomes of 1000 actinobacteria strains.</title>
        <authorList>
            <person name="Klenk H.-P."/>
        </authorList>
    </citation>
    <scope>NUCLEOTIDE SEQUENCE [LARGE SCALE GENOMIC DNA]</scope>
    <source>
        <strain evidence="3 4">DSM 45256</strain>
    </source>
</reference>
<dbReference type="InterPro" id="IPR050564">
    <property type="entry name" value="F420-G6PD/mer"/>
</dbReference>
<name>A0ABS4W1A5_9PSEU</name>
<evidence type="ECO:0000256" key="1">
    <source>
        <dbReference type="ARBA" id="ARBA00023002"/>
    </source>
</evidence>
<dbReference type="EMBL" id="JAGINU010000001">
    <property type="protein sequence ID" value="MBP2369806.1"/>
    <property type="molecule type" value="Genomic_DNA"/>
</dbReference>
<comment type="caution">
    <text evidence="3">The sequence shown here is derived from an EMBL/GenBank/DDBJ whole genome shotgun (WGS) entry which is preliminary data.</text>
</comment>